<accession>A0A9X1UV88</accession>
<dbReference type="RefSeq" id="WP_240096396.1">
    <property type="nucleotide sequence ID" value="NZ_JAJSON010000012.1"/>
</dbReference>
<dbReference type="GO" id="GO:0005524">
    <property type="term" value="F:ATP binding"/>
    <property type="evidence" value="ECO:0007669"/>
    <property type="project" value="UniProtKB-KW"/>
</dbReference>
<proteinExistence type="predicted"/>
<evidence type="ECO:0000313" key="2">
    <source>
        <dbReference type="EMBL" id="MCG9970776.1"/>
    </source>
</evidence>
<name>A0A9X1UV88_9FLAO</name>
<dbReference type="InterPro" id="IPR038461">
    <property type="entry name" value="Schlafen_AlbA_2_dom_sf"/>
</dbReference>
<dbReference type="Pfam" id="PF04326">
    <property type="entry name" value="SLFN_AlbA_2"/>
    <property type="match status" value="1"/>
</dbReference>
<evidence type="ECO:0000259" key="1">
    <source>
        <dbReference type="Pfam" id="PF04326"/>
    </source>
</evidence>
<dbReference type="EMBL" id="JAJSON010000012">
    <property type="protein sequence ID" value="MCG9970776.1"/>
    <property type="molecule type" value="Genomic_DNA"/>
</dbReference>
<dbReference type="InterPro" id="IPR007421">
    <property type="entry name" value="Schlafen_AlbA_2_dom"/>
</dbReference>
<dbReference type="Gene3D" id="3.30.950.30">
    <property type="entry name" value="Schlafen, AAA domain"/>
    <property type="match status" value="1"/>
</dbReference>
<dbReference type="Proteomes" id="UP001139344">
    <property type="component" value="Unassembled WGS sequence"/>
</dbReference>
<keyword evidence="3" id="KW-1185">Reference proteome</keyword>
<keyword evidence="2" id="KW-0067">ATP-binding</keyword>
<sequence>MHGKNKYAGISKRAKLLLEKEEGFDVDFKRTTKISAEDLVAFANSDTGGTLLLGVDEEIQPDGSQKGKVVGCEIGDEEKLKIINKANQCFPHIKISIHQENTKYTPFYRIEIPSSKHKPHCTQAGVYKVRSDGANKPLLQGELLSIFLKQESSNFLKKYSEATLDIRKQLEKQHKTQIREMWNNTFETTTEIENVVQRIGGMVDGIQLQIEDSSFDLENFVEEIKEDTYQMKADLEITYDVKQKLQEVDKNIYSLAWKLNALLEHNNIEDPEITNARINTKNLLSFYKESITKHLGNVNGIDEKAKETIQRLYNNNDVLKETYTIEQIEEWYKNIENDEEIKN</sequence>
<protein>
    <submittedName>
        <fullName evidence="2">ATP-binding protein</fullName>
    </submittedName>
</protein>
<organism evidence="2 3">
    <name type="scientific">Christiangramia crocea</name>
    <dbReference type="NCBI Taxonomy" id="2904124"/>
    <lineage>
        <taxon>Bacteria</taxon>
        <taxon>Pseudomonadati</taxon>
        <taxon>Bacteroidota</taxon>
        <taxon>Flavobacteriia</taxon>
        <taxon>Flavobacteriales</taxon>
        <taxon>Flavobacteriaceae</taxon>
        <taxon>Christiangramia</taxon>
    </lineage>
</organism>
<feature type="domain" description="Schlafen AlbA-2" evidence="1">
    <location>
        <begin position="26"/>
        <end position="137"/>
    </location>
</feature>
<keyword evidence="2" id="KW-0547">Nucleotide-binding</keyword>
<evidence type="ECO:0000313" key="3">
    <source>
        <dbReference type="Proteomes" id="UP001139344"/>
    </source>
</evidence>
<reference evidence="2" key="1">
    <citation type="submission" date="2021-12" db="EMBL/GenBank/DDBJ databases">
        <title>Description of Gramella crocea sp. nov., a new bacterium isolated from activated sludge.</title>
        <authorList>
            <person name="Zhang X."/>
        </authorList>
    </citation>
    <scope>NUCLEOTIDE SEQUENCE</scope>
    <source>
        <strain evidence="2">YB25</strain>
    </source>
</reference>
<gene>
    <name evidence="2" type="ORF">LU635_03930</name>
</gene>
<comment type="caution">
    <text evidence="2">The sequence shown here is derived from an EMBL/GenBank/DDBJ whole genome shotgun (WGS) entry which is preliminary data.</text>
</comment>
<dbReference type="AlphaFoldDB" id="A0A9X1UV88"/>